<keyword evidence="6" id="KW-0624">Polysaccharide degradation</keyword>
<keyword evidence="5 7" id="KW-0326">Glycosidase</keyword>
<feature type="domain" description="GH18" evidence="10">
    <location>
        <begin position="40"/>
        <end position="416"/>
    </location>
</feature>
<evidence type="ECO:0000256" key="8">
    <source>
        <dbReference type="RuleBase" id="RU004453"/>
    </source>
</evidence>
<keyword evidence="2 7" id="KW-0378">Hydrolase</keyword>
<dbReference type="GO" id="GO:0008843">
    <property type="term" value="F:endochitinase activity"/>
    <property type="evidence" value="ECO:0007669"/>
    <property type="project" value="UniProtKB-EC"/>
</dbReference>
<dbReference type="EMBL" id="LUGH01000404">
    <property type="protein sequence ID" value="OBZ85361.1"/>
    <property type="molecule type" value="Genomic_DNA"/>
</dbReference>
<evidence type="ECO:0000256" key="3">
    <source>
        <dbReference type="ARBA" id="ARBA00023024"/>
    </source>
</evidence>
<evidence type="ECO:0000256" key="2">
    <source>
        <dbReference type="ARBA" id="ARBA00022801"/>
    </source>
</evidence>
<dbReference type="GO" id="GO:0000272">
    <property type="term" value="P:polysaccharide catabolic process"/>
    <property type="evidence" value="ECO:0007669"/>
    <property type="project" value="UniProtKB-KW"/>
</dbReference>
<dbReference type="SMART" id="SM00636">
    <property type="entry name" value="Glyco_18"/>
    <property type="match status" value="1"/>
</dbReference>
<keyword evidence="9" id="KW-0732">Signal</keyword>
<gene>
    <name evidence="11" type="primary">CHIT</name>
    <name evidence="11" type="ORF">A0J61_06585</name>
</gene>
<evidence type="ECO:0000313" key="12">
    <source>
        <dbReference type="Proteomes" id="UP000093000"/>
    </source>
</evidence>
<dbReference type="Gene3D" id="3.20.20.80">
    <property type="entry name" value="Glycosidases"/>
    <property type="match status" value="1"/>
</dbReference>
<evidence type="ECO:0000313" key="11">
    <source>
        <dbReference type="EMBL" id="OBZ85361.1"/>
    </source>
</evidence>
<proteinExistence type="inferred from homology"/>
<dbReference type="PROSITE" id="PS51910">
    <property type="entry name" value="GH18_2"/>
    <property type="match status" value="1"/>
</dbReference>
<dbReference type="InParanoid" id="A0A1C7N8F5"/>
<dbReference type="GO" id="GO:0008061">
    <property type="term" value="F:chitin binding"/>
    <property type="evidence" value="ECO:0007669"/>
    <property type="project" value="InterPro"/>
</dbReference>
<dbReference type="InterPro" id="IPR001579">
    <property type="entry name" value="Glyco_hydro_18_chit_AS"/>
</dbReference>
<feature type="signal peptide" evidence="9">
    <location>
        <begin position="1"/>
        <end position="24"/>
    </location>
</feature>
<dbReference type="PANTHER" id="PTHR11177">
    <property type="entry name" value="CHITINASE"/>
    <property type="match status" value="1"/>
</dbReference>
<dbReference type="GO" id="GO:0006032">
    <property type="term" value="P:chitin catabolic process"/>
    <property type="evidence" value="ECO:0007669"/>
    <property type="project" value="UniProtKB-KW"/>
</dbReference>
<dbReference type="Gene3D" id="3.10.50.10">
    <property type="match status" value="1"/>
</dbReference>
<dbReference type="InterPro" id="IPR011583">
    <property type="entry name" value="Chitinase_II/V-like_cat"/>
</dbReference>
<name>A0A1C7N8F5_9FUNG</name>
<dbReference type="SUPFAM" id="SSF51445">
    <property type="entry name" value="(Trans)glycosidases"/>
    <property type="match status" value="1"/>
</dbReference>
<dbReference type="InterPro" id="IPR001223">
    <property type="entry name" value="Glyco_hydro18_cat"/>
</dbReference>
<dbReference type="STRING" id="101091.A0A1C7N8F5"/>
<dbReference type="PROSITE" id="PS01095">
    <property type="entry name" value="GH18_1"/>
    <property type="match status" value="1"/>
</dbReference>
<comment type="similarity">
    <text evidence="8">Belongs to the glycosyl hydrolase 18 family.</text>
</comment>
<keyword evidence="4" id="KW-0119">Carbohydrate metabolism</keyword>
<protein>
    <submittedName>
        <fullName evidence="11">Endochitinase</fullName>
    </submittedName>
</protein>
<evidence type="ECO:0000256" key="4">
    <source>
        <dbReference type="ARBA" id="ARBA00023277"/>
    </source>
</evidence>
<reference evidence="11 12" key="1">
    <citation type="submission" date="2016-03" db="EMBL/GenBank/DDBJ databases">
        <title>Choanephora cucurbitarum.</title>
        <authorList>
            <person name="Min B."/>
            <person name="Park H."/>
            <person name="Park J.-H."/>
            <person name="Shin H.-D."/>
            <person name="Choi I.-G."/>
        </authorList>
    </citation>
    <scope>NUCLEOTIDE SEQUENCE [LARGE SCALE GENOMIC DNA]</scope>
    <source>
        <strain evidence="11 12">KUS-F28377</strain>
    </source>
</reference>
<comment type="caution">
    <text evidence="11">The sequence shown here is derived from an EMBL/GenBank/DDBJ whole genome shotgun (WGS) entry which is preliminary data.</text>
</comment>
<keyword evidence="3" id="KW-0146">Chitin degradation</keyword>
<sequence>MRSQAIGLILSTLLLFFSFAAVNASDIEKRAASKKTYGKHRLIAYVVDWELPKSVKWDLLDHVVYSFSEPDAQGNMKGFTGSLLQSFTNKAHQHNVGVSISVGGWSGSKYFSSLVRTDASRKKLAKNIVQLVSEHNLDGVNLDWEYPNDPNGMTCNQRQVTYILYKDTANYLTFIKLLRKSLDAKFTKAHKMITLAVSTRPFNDEKGHPISRLDKAWATNVDSFYIMSYDISGSWMNQAGPNAPYKASSEKYYESSVIQSIDAWHKAGIPKNQLVAGMPFYGTVLQTKQKVTSSSGLYVKLSNKGSIKGDKYDEYAADGCPGSTKSYSGNYQWRSVVADGIIKQQHGWKTYWDSRSMTPYAFNNKGNKILTFDNAKSLKGKANYVKSQRLGGAMIWSLEMDDSSNTLLNSLQAVRQ</sequence>
<evidence type="ECO:0000256" key="7">
    <source>
        <dbReference type="RuleBase" id="RU000489"/>
    </source>
</evidence>
<comment type="catalytic activity">
    <reaction evidence="1">
        <text>Random endo-hydrolysis of N-acetyl-beta-D-glucosaminide (1-&gt;4)-beta-linkages in chitin and chitodextrins.</text>
        <dbReference type="EC" id="3.2.1.14"/>
    </reaction>
</comment>
<keyword evidence="12" id="KW-1185">Reference proteome</keyword>
<feature type="chain" id="PRO_5008889546" evidence="9">
    <location>
        <begin position="25"/>
        <end position="416"/>
    </location>
</feature>
<accession>A0A1C7N8F5</accession>
<dbReference type="Pfam" id="PF00704">
    <property type="entry name" value="Glyco_hydro_18"/>
    <property type="match status" value="1"/>
</dbReference>
<dbReference type="PANTHER" id="PTHR11177:SF392">
    <property type="entry name" value="HAP41P"/>
    <property type="match status" value="1"/>
</dbReference>
<dbReference type="InterPro" id="IPR050314">
    <property type="entry name" value="Glycosyl_Hydrlase_18"/>
</dbReference>
<dbReference type="GO" id="GO:0005576">
    <property type="term" value="C:extracellular region"/>
    <property type="evidence" value="ECO:0007669"/>
    <property type="project" value="TreeGrafter"/>
</dbReference>
<evidence type="ECO:0000256" key="1">
    <source>
        <dbReference type="ARBA" id="ARBA00000822"/>
    </source>
</evidence>
<dbReference type="InterPro" id="IPR029070">
    <property type="entry name" value="Chitinase_insertion_sf"/>
</dbReference>
<dbReference type="OrthoDB" id="448446at2759"/>
<dbReference type="AlphaFoldDB" id="A0A1C7N8F5"/>
<evidence type="ECO:0000259" key="10">
    <source>
        <dbReference type="PROSITE" id="PS51910"/>
    </source>
</evidence>
<organism evidence="11 12">
    <name type="scientific">Choanephora cucurbitarum</name>
    <dbReference type="NCBI Taxonomy" id="101091"/>
    <lineage>
        <taxon>Eukaryota</taxon>
        <taxon>Fungi</taxon>
        <taxon>Fungi incertae sedis</taxon>
        <taxon>Mucoromycota</taxon>
        <taxon>Mucoromycotina</taxon>
        <taxon>Mucoromycetes</taxon>
        <taxon>Mucorales</taxon>
        <taxon>Mucorineae</taxon>
        <taxon>Choanephoraceae</taxon>
        <taxon>Choanephoroideae</taxon>
        <taxon>Choanephora</taxon>
    </lineage>
</organism>
<dbReference type="InterPro" id="IPR017853">
    <property type="entry name" value="GH"/>
</dbReference>
<dbReference type="Proteomes" id="UP000093000">
    <property type="component" value="Unassembled WGS sequence"/>
</dbReference>
<evidence type="ECO:0000256" key="9">
    <source>
        <dbReference type="SAM" id="SignalP"/>
    </source>
</evidence>
<evidence type="ECO:0000256" key="5">
    <source>
        <dbReference type="ARBA" id="ARBA00023295"/>
    </source>
</evidence>
<evidence type="ECO:0000256" key="6">
    <source>
        <dbReference type="ARBA" id="ARBA00023326"/>
    </source>
</evidence>